<dbReference type="PANTHER" id="PTHR42685">
    <property type="entry name" value="GERANYLGERANYL DIPHOSPHATE REDUCTASE"/>
    <property type="match status" value="1"/>
</dbReference>
<comment type="caution">
    <text evidence="3">The sequence shown here is derived from an EMBL/GenBank/DDBJ whole genome shotgun (WGS) entry which is preliminary data.</text>
</comment>
<dbReference type="SUPFAM" id="SSF51905">
    <property type="entry name" value="FAD/NAD(P)-binding domain"/>
    <property type="match status" value="1"/>
</dbReference>
<dbReference type="GO" id="GO:0071949">
    <property type="term" value="F:FAD binding"/>
    <property type="evidence" value="ECO:0007669"/>
    <property type="project" value="InterPro"/>
</dbReference>
<dbReference type="OrthoDB" id="1142316at2"/>
<dbReference type="PRINTS" id="PR00420">
    <property type="entry name" value="RNGMNOXGNASE"/>
</dbReference>
<accession>A0A4R2HI53</accession>
<dbReference type="InterPro" id="IPR036188">
    <property type="entry name" value="FAD/NAD-bd_sf"/>
</dbReference>
<dbReference type="EMBL" id="SLWO01000002">
    <property type="protein sequence ID" value="TCO28944.1"/>
    <property type="molecule type" value="Genomic_DNA"/>
</dbReference>
<dbReference type="AlphaFoldDB" id="A0A4R2HI53"/>
<protein>
    <submittedName>
        <fullName evidence="2">FAD-dependent oxidoreductase</fullName>
    </submittedName>
    <submittedName>
        <fullName evidence="3">Flavin-dependent dehydrogenase</fullName>
    </submittedName>
</protein>
<dbReference type="InterPro" id="IPR002938">
    <property type="entry name" value="FAD-bd"/>
</dbReference>
<reference evidence="5" key="2">
    <citation type="journal article" date="2019" name="Int. J. Syst. Evol. Microbiol.">
        <title>The Global Catalogue of Microorganisms (GCM) 10K type strain sequencing project: providing services to taxonomists for standard genome sequencing and annotation.</title>
        <authorList>
            <consortium name="The Broad Institute Genomics Platform"/>
            <consortium name="The Broad Institute Genome Sequencing Center for Infectious Disease"/>
            <person name="Wu L."/>
            <person name="Ma J."/>
        </authorList>
    </citation>
    <scope>NUCLEOTIDE SEQUENCE [LARGE SCALE GENOMIC DNA]</scope>
    <source>
        <strain evidence="5">CGMCC 1.15644</strain>
    </source>
</reference>
<reference evidence="2" key="1">
    <citation type="journal article" date="2014" name="Int. J. Syst. Evol. Microbiol.">
        <title>Complete genome of a new Firmicutes species belonging to the dominant human colonic microbiota ('Ruminococcus bicirculans') reveals two chromosomes and a selective capacity to utilize plant glucans.</title>
        <authorList>
            <consortium name="NISC Comparative Sequencing Program"/>
            <person name="Wegmann U."/>
            <person name="Louis P."/>
            <person name="Goesmann A."/>
            <person name="Henrissat B."/>
            <person name="Duncan S.H."/>
            <person name="Flint H.J."/>
        </authorList>
    </citation>
    <scope>NUCLEOTIDE SEQUENCE</scope>
    <source>
        <strain evidence="2">CGMCC 1.15644</strain>
    </source>
</reference>
<dbReference type="Gene3D" id="3.50.50.60">
    <property type="entry name" value="FAD/NAD(P)-binding domain"/>
    <property type="match status" value="1"/>
</dbReference>
<reference evidence="2" key="4">
    <citation type="submission" date="2024-05" db="EMBL/GenBank/DDBJ databases">
        <authorList>
            <person name="Sun Q."/>
            <person name="Zhou Y."/>
        </authorList>
    </citation>
    <scope>NUCLEOTIDE SEQUENCE</scope>
    <source>
        <strain evidence="2">CGMCC 1.15644</strain>
    </source>
</reference>
<keyword evidence="5" id="KW-1185">Reference proteome</keyword>
<gene>
    <name evidence="3" type="ORF">EV200_102362</name>
    <name evidence="2" type="ORF">GCM10011413_19130</name>
</gene>
<sequence length="374" mass="41726">MLDADVIIIGGGLAGLVSAIHLSQAGKSVIVIEKDGYPHHKVCGEYVSNEVLPYLTALGANPAVLNPTEITKFEMSTPKSALIHADLPLGGFGLSRFTFDYFLQERAKQSGAIIFQDTVLDIVYKDEIFNVITKDKTYKSRIAIGAYGKRSALDLKLKRPFIKEKSDWLAIKAHYSGDFPNDLVALHHFKGGYCGVSKVEHQLINICYLVNYTSFKKYKNIKEHQEKVLYQNPHLRAILENSTMHFDAPLSISQISFEQKESVKNHILMVGDTAGLIHPLCGNGMGMAIHAAQIASTLILKFFNGEISTHKNLEHAYTFEWNLHFNSRLKTGKLLSGLLRNESLSDFMINCITKFPALLPKIIKRTHGKPITIS</sequence>
<dbReference type="InterPro" id="IPR050407">
    <property type="entry name" value="Geranylgeranyl_reductase"/>
</dbReference>
<feature type="domain" description="FAD-binding" evidence="1">
    <location>
        <begin position="3"/>
        <end position="306"/>
    </location>
</feature>
<name>A0A4R2HI53_9SPHI</name>
<evidence type="ECO:0000313" key="4">
    <source>
        <dbReference type="Proteomes" id="UP000295684"/>
    </source>
</evidence>
<dbReference type="RefSeq" id="WP_132530045.1">
    <property type="nucleotide sequence ID" value="NZ_BMJO01000003.1"/>
</dbReference>
<reference evidence="3 4" key="3">
    <citation type="submission" date="2019-03" db="EMBL/GenBank/DDBJ databases">
        <title>Genomic Encyclopedia of Type Strains, Phase IV (KMG-IV): sequencing the most valuable type-strain genomes for metagenomic binning, comparative biology and taxonomic classification.</title>
        <authorList>
            <person name="Goeker M."/>
        </authorList>
    </citation>
    <scope>NUCLEOTIDE SEQUENCE [LARGE SCALE GENOMIC DNA]</scope>
    <source>
        <strain evidence="3 4">DSM 103236</strain>
    </source>
</reference>
<dbReference type="PANTHER" id="PTHR42685:SF22">
    <property type="entry name" value="CONDITIONED MEDIUM FACTOR RECEPTOR 1"/>
    <property type="match status" value="1"/>
</dbReference>
<dbReference type="Pfam" id="PF01494">
    <property type="entry name" value="FAD_binding_3"/>
    <property type="match status" value="1"/>
</dbReference>
<evidence type="ECO:0000313" key="3">
    <source>
        <dbReference type="EMBL" id="TCO28944.1"/>
    </source>
</evidence>
<organism evidence="3 4">
    <name type="scientific">Pedobacter psychrotolerans</name>
    <dbReference type="NCBI Taxonomy" id="1843235"/>
    <lineage>
        <taxon>Bacteria</taxon>
        <taxon>Pseudomonadati</taxon>
        <taxon>Bacteroidota</taxon>
        <taxon>Sphingobacteriia</taxon>
        <taxon>Sphingobacteriales</taxon>
        <taxon>Sphingobacteriaceae</taxon>
        <taxon>Pedobacter</taxon>
    </lineage>
</organism>
<dbReference type="Proteomes" id="UP000622648">
    <property type="component" value="Unassembled WGS sequence"/>
</dbReference>
<proteinExistence type="predicted"/>
<evidence type="ECO:0000259" key="1">
    <source>
        <dbReference type="Pfam" id="PF01494"/>
    </source>
</evidence>
<dbReference type="Proteomes" id="UP000295684">
    <property type="component" value="Unassembled WGS sequence"/>
</dbReference>
<evidence type="ECO:0000313" key="5">
    <source>
        <dbReference type="Proteomes" id="UP000622648"/>
    </source>
</evidence>
<dbReference type="EMBL" id="BMJO01000003">
    <property type="protein sequence ID" value="GGE53002.1"/>
    <property type="molecule type" value="Genomic_DNA"/>
</dbReference>
<evidence type="ECO:0000313" key="2">
    <source>
        <dbReference type="EMBL" id="GGE53002.1"/>
    </source>
</evidence>